<sequence length="60" mass="6241">MTTLLGIVSIAIGFSLVGAAAIALWKDRYRLAIGFGIAASTFCTLLPVILAVFFAVPNPS</sequence>
<dbReference type="EMBL" id="CP019688">
    <property type="protein sequence ID" value="AQQ16314.1"/>
    <property type="molecule type" value="Genomic_DNA"/>
</dbReference>
<keyword evidence="1" id="KW-0812">Transmembrane</keyword>
<keyword evidence="3" id="KW-1185">Reference proteome</keyword>
<dbReference type="AlphaFoldDB" id="A0A1Q2HZQ6"/>
<feature type="transmembrane region" description="Helical" evidence="1">
    <location>
        <begin position="32"/>
        <end position="56"/>
    </location>
</feature>
<accession>A0A1Q2HZQ6</accession>
<evidence type="ECO:0000256" key="1">
    <source>
        <dbReference type="SAM" id="Phobius"/>
    </source>
</evidence>
<evidence type="ECO:0000313" key="3">
    <source>
        <dbReference type="Proteomes" id="UP000217209"/>
    </source>
</evidence>
<keyword evidence="1" id="KW-0472">Membrane</keyword>
<keyword evidence="1" id="KW-1133">Transmembrane helix</keyword>
<proteinExistence type="predicted"/>
<name>A0A1Q2HZQ6_9CORY</name>
<dbReference type="Proteomes" id="UP000217209">
    <property type="component" value="Chromosome"/>
</dbReference>
<gene>
    <name evidence="2" type="ORF">CGLAU_11930</name>
</gene>
<evidence type="ECO:0000313" key="2">
    <source>
        <dbReference type="EMBL" id="AQQ16314.1"/>
    </source>
</evidence>
<protein>
    <submittedName>
        <fullName evidence="2">Uncharacterized protein</fullName>
    </submittedName>
</protein>
<reference evidence="2 3" key="1">
    <citation type="submission" date="2016-12" db="EMBL/GenBank/DDBJ databases">
        <authorList>
            <person name="Song W.-J."/>
            <person name="Kurnit D.M."/>
        </authorList>
    </citation>
    <scope>NUCLEOTIDE SEQUENCE [LARGE SCALE GENOMIC DNA]</scope>
    <source>
        <strain evidence="2 3">DSM 30827</strain>
    </source>
</reference>
<feature type="transmembrane region" description="Helical" evidence="1">
    <location>
        <begin position="6"/>
        <end position="25"/>
    </location>
</feature>
<dbReference type="OrthoDB" id="4425298at2"/>
<dbReference type="RefSeq" id="WP_095660882.1">
    <property type="nucleotide sequence ID" value="NZ_BAAAKB010000014.1"/>
</dbReference>
<organism evidence="2 3">
    <name type="scientific">Corynebacterium glaucum</name>
    <dbReference type="NCBI Taxonomy" id="187491"/>
    <lineage>
        <taxon>Bacteria</taxon>
        <taxon>Bacillati</taxon>
        <taxon>Actinomycetota</taxon>
        <taxon>Actinomycetes</taxon>
        <taxon>Mycobacteriales</taxon>
        <taxon>Corynebacteriaceae</taxon>
        <taxon>Corynebacterium</taxon>
    </lineage>
</organism>
<dbReference type="KEGG" id="cgv:CGLAU_11930"/>